<accession>A0A9P8IXR7</accession>
<keyword evidence="2" id="KW-0547">Nucleotide-binding</keyword>
<evidence type="ECO:0000256" key="4">
    <source>
        <dbReference type="ARBA" id="ARBA00022806"/>
    </source>
</evidence>
<dbReference type="InterPro" id="IPR027417">
    <property type="entry name" value="P-loop_NTPase"/>
</dbReference>
<evidence type="ECO:0000313" key="9">
    <source>
        <dbReference type="Proteomes" id="UP000779574"/>
    </source>
</evidence>
<protein>
    <recommendedName>
        <fullName evidence="7">DNA2/NAM7 helicase-like C-terminal domain-containing protein</fullName>
    </recommendedName>
</protein>
<evidence type="ECO:0000256" key="5">
    <source>
        <dbReference type="ARBA" id="ARBA00022840"/>
    </source>
</evidence>
<evidence type="ECO:0000256" key="1">
    <source>
        <dbReference type="ARBA" id="ARBA00007913"/>
    </source>
</evidence>
<name>A0A9P8IXR7_AURME</name>
<keyword evidence="4" id="KW-0347">Helicase</keyword>
<dbReference type="EMBL" id="JAHFXF010002045">
    <property type="protein sequence ID" value="KAG9660404.1"/>
    <property type="molecule type" value="Genomic_DNA"/>
</dbReference>
<evidence type="ECO:0000313" key="8">
    <source>
        <dbReference type="EMBL" id="KAG9660404.1"/>
    </source>
</evidence>
<dbReference type="Pfam" id="PF13087">
    <property type="entry name" value="AAA_12"/>
    <property type="match status" value="1"/>
</dbReference>
<organism evidence="8 9">
    <name type="scientific">Aureobasidium melanogenum</name>
    <name type="common">Aureobasidium pullulans var. melanogenum</name>
    <dbReference type="NCBI Taxonomy" id="46634"/>
    <lineage>
        <taxon>Eukaryota</taxon>
        <taxon>Fungi</taxon>
        <taxon>Dikarya</taxon>
        <taxon>Ascomycota</taxon>
        <taxon>Pezizomycotina</taxon>
        <taxon>Dothideomycetes</taxon>
        <taxon>Dothideomycetidae</taxon>
        <taxon>Dothideales</taxon>
        <taxon>Saccotheciaceae</taxon>
        <taxon>Aureobasidium</taxon>
    </lineage>
</organism>
<dbReference type="InterPro" id="IPR045055">
    <property type="entry name" value="DNA2/NAM7-like"/>
</dbReference>
<dbReference type="FunFam" id="3.40.50.300:FF:000326">
    <property type="entry name" value="P-loop containing nucleoside triphosphate hydrolase"/>
    <property type="match status" value="1"/>
</dbReference>
<dbReference type="Gene3D" id="3.40.50.300">
    <property type="entry name" value="P-loop containing nucleotide triphosphate hydrolases"/>
    <property type="match status" value="1"/>
</dbReference>
<dbReference type="GO" id="GO:0016604">
    <property type="term" value="C:nuclear body"/>
    <property type="evidence" value="ECO:0007669"/>
    <property type="project" value="TreeGrafter"/>
</dbReference>
<reference evidence="8" key="1">
    <citation type="journal article" date="2021" name="J Fungi (Basel)">
        <title>Virulence traits and population genomics of the black yeast Aureobasidium melanogenum.</title>
        <authorList>
            <person name="Cernosa A."/>
            <person name="Sun X."/>
            <person name="Gostincar C."/>
            <person name="Fang C."/>
            <person name="Gunde-Cimerman N."/>
            <person name="Song Z."/>
        </authorList>
    </citation>
    <scope>NUCLEOTIDE SEQUENCE</scope>
    <source>
        <strain evidence="8">EXF-9911</strain>
    </source>
</reference>
<dbReference type="SUPFAM" id="SSF52540">
    <property type="entry name" value="P-loop containing nucleoside triphosphate hydrolases"/>
    <property type="match status" value="1"/>
</dbReference>
<feature type="region of interest" description="Disordered" evidence="6">
    <location>
        <begin position="149"/>
        <end position="188"/>
    </location>
</feature>
<dbReference type="Proteomes" id="UP000779574">
    <property type="component" value="Unassembled WGS sequence"/>
</dbReference>
<dbReference type="InterPro" id="IPR041679">
    <property type="entry name" value="DNA2/NAM7-like_C"/>
</dbReference>
<evidence type="ECO:0000259" key="7">
    <source>
        <dbReference type="Pfam" id="PF13087"/>
    </source>
</evidence>
<keyword evidence="5" id="KW-0067">ATP-binding</keyword>
<feature type="domain" description="DNA2/NAM7 helicase-like C-terminal" evidence="7">
    <location>
        <begin position="7"/>
        <end position="99"/>
    </location>
</feature>
<sequence length="282" mass="30795">RLISDYRDHDLKNKIGIITPYKSQLRELKQRFSGRYGLDITESIEFNTTDAFQGRESEIIIFSCVRASATGSVGFLSDVRRLNVGITRAKSSLWILGNSDSLMRGEVWKTLLDDARDRNCYITGNLHGMLKAHSSKFPAKKTPLIKHPKVSVSNGNGGAKQNGSTGVTTNKAQGNSANTKKETDGQAMEGVRVKLEDKLASMRTKKGEEDVEMADAESARSGASTPTVNSEPVSASASVASGPAAKPKTYLLPTTTTPQIIRKRKKPADPFMPQPTRKPRKD</sequence>
<dbReference type="CDD" id="cd18808">
    <property type="entry name" value="SF1_C_Upf1"/>
    <property type="match status" value="1"/>
</dbReference>
<feature type="region of interest" description="Disordered" evidence="6">
    <location>
        <begin position="202"/>
        <end position="282"/>
    </location>
</feature>
<dbReference type="InterPro" id="IPR047187">
    <property type="entry name" value="SF1_C_Upf1"/>
</dbReference>
<reference evidence="8" key="2">
    <citation type="submission" date="2021-08" db="EMBL/GenBank/DDBJ databases">
        <authorList>
            <person name="Gostincar C."/>
            <person name="Sun X."/>
            <person name="Song Z."/>
            <person name="Gunde-Cimerman N."/>
        </authorList>
    </citation>
    <scope>NUCLEOTIDE SEQUENCE</scope>
    <source>
        <strain evidence="8">EXF-9911</strain>
    </source>
</reference>
<feature type="compositionally biased region" description="Low complexity" evidence="6">
    <location>
        <begin position="230"/>
        <end position="258"/>
    </location>
</feature>
<evidence type="ECO:0000256" key="6">
    <source>
        <dbReference type="SAM" id="MobiDB-lite"/>
    </source>
</evidence>
<keyword evidence="3" id="KW-0378">Hydrolase</keyword>
<evidence type="ECO:0000256" key="3">
    <source>
        <dbReference type="ARBA" id="ARBA00022801"/>
    </source>
</evidence>
<dbReference type="GO" id="GO:0016787">
    <property type="term" value="F:hydrolase activity"/>
    <property type="evidence" value="ECO:0007669"/>
    <property type="project" value="UniProtKB-KW"/>
</dbReference>
<proteinExistence type="inferred from homology"/>
<evidence type="ECO:0000256" key="2">
    <source>
        <dbReference type="ARBA" id="ARBA00022741"/>
    </source>
</evidence>
<dbReference type="PANTHER" id="PTHR10887:SF495">
    <property type="entry name" value="HELICASE SENATAXIN ISOFORM X1-RELATED"/>
    <property type="match status" value="1"/>
</dbReference>
<gene>
    <name evidence="8" type="ORF">KCU76_g19561</name>
</gene>
<dbReference type="GO" id="GO:0004386">
    <property type="term" value="F:helicase activity"/>
    <property type="evidence" value="ECO:0007669"/>
    <property type="project" value="UniProtKB-KW"/>
</dbReference>
<feature type="non-terminal residue" evidence="8">
    <location>
        <position position="282"/>
    </location>
</feature>
<comment type="caution">
    <text evidence="8">The sequence shown here is derived from an EMBL/GenBank/DDBJ whole genome shotgun (WGS) entry which is preliminary data.</text>
</comment>
<dbReference type="GO" id="GO:0001147">
    <property type="term" value="F:transcription termination site sequence-specific DNA binding"/>
    <property type="evidence" value="ECO:0007669"/>
    <property type="project" value="TreeGrafter"/>
</dbReference>
<dbReference type="GO" id="GO:0006369">
    <property type="term" value="P:termination of RNA polymerase II transcription"/>
    <property type="evidence" value="ECO:0007669"/>
    <property type="project" value="TreeGrafter"/>
</dbReference>
<dbReference type="GO" id="GO:0005524">
    <property type="term" value="F:ATP binding"/>
    <property type="evidence" value="ECO:0007669"/>
    <property type="project" value="UniProtKB-KW"/>
</dbReference>
<dbReference type="GO" id="GO:0005694">
    <property type="term" value="C:chromosome"/>
    <property type="evidence" value="ECO:0007669"/>
    <property type="project" value="UniProtKB-ARBA"/>
</dbReference>
<feature type="non-terminal residue" evidence="8">
    <location>
        <position position="1"/>
    </location>
</feature>
<comment type="similarity">
    <text evidence="1">Belongs to the DNA2/NAM7 helicase family.</text>
</comment>
<dbReference type="AlphaFoldDB" id="A0A9P8IXR7"/>
<feature type="compositionally biased region" description="Polar residues" evidence="6">
    <location>
        <begin position="161"/>
        <end position="178"/>
    </location>
</feature>
<dbReference type="PANTHER" id="PTHR10887">
    <property type="entry name" value="DNA2/NAM7 HELICASE FAMILY"/>
    <property type="match status" value="1"/>
</dbReference>